<dbReference type="Pfam" id="PF00732">
    <property type="entry name" value="GMC_oxred_N"/>
    <property type="match status" value="1"/>
</dbReference>
<dbReference type="EMBL" id="BRPK01000009">
    <property type="protein sequence ID" value="GLB41038.1"/>
    <property type="molecule type" value="Genomic_DNA"/>
</dbReference>
<evidence type="ECO:0000256" key="10">
    <source>
        <dbReference type="RuleBase" id="RU003968"/>
    </source>
</evidence>
<dbReference type="Pfam" id="PF05199">
    <property type="entry name" value="GMC_oxred_C"/>
    <property type="match status" value="1"/>
</dbReference>
<dbReference type="PANTHER" id="PTHR11552:SF201">
    <property type="entry name" value="GLUCOSE-METHANOL-CHOLINE OXIDOREDUCTASE N-TERMINAL DOMAIN-CONTAINING PROTEIN"/>
    <property type="match status" value="1"/>
</dbReference>
<dbReference type="PIRSF" id="PIRSF000137">
    <property type="entry name" value="Alcohol_oxidase"/>
    <property type="match status" value="1"/>
</dbReference>
<feature type="active site" description="Proton donor" evidence="8">
    <location>
        <position position="512"/>
    </location>
</feature>
<name>A0A9P3PS39_LYOSH</name>
<dbReference type="Gene3D" id="3.50.50.60">
    <property type="entry name" value="FAD/NAD(P)-binding domain"/>
    <property type="match status" value="1"/>
</dbReference>
<accession>A0A9P3PS39</accession>
<keyword evidence="7" id="KW-0325">Glycoprotein</keyword>
<evidence type="ECO:0000259" key="13">
    <source>
        <dbReference type="PROSITE" id="PS00624"/>
    </source>
</evidence>
<dbReference type="SUPFAM" id="SSF54373">
    <property type="entry name" value="FAD-linked reductases, C-terminal domain"/>
    <property type="match status" value="1"/>
</dbReference>
<feature type="domain" description="Glucose-methanol-choline oxidoreductase N-terminal" evidence="13">
    <location>
        <begin position="295"/>
        <end position="309"/>
    </location>
</feature>
<organism evidence="14 15">
    <name type="scientific">Lyophyllum shimeji</name>
    <name type="common">Hon-shimeji</name>
    <name type="synonym">Tricholoma shimeji</name>
    <dbReference type="NCBI Taxonomy" id="47721"/>
    <lineage>
        <taxon>Eukaryota</taxon>
        <taxon>Fungi</taxon>
        <taxon>Dikarya</taxon>
        <taxon>Basidiomycota</taxon>
        <taxon>Agaricomycotina</taxon>
        <taxon>Agaricomycetes</taxon>
        <taxon>Agaricomycetidae</taxon>
        <taxon>Agaricales</taxon>
        <taxon>Tricholomatineae</taxon>
        <taxon>Lyophyllaceae</taxon>
        <taxon>Lyophyllum</taxon>
    </lineage>
</organism>
<evidence type="ECO:0000256" key="2">
    <source>
        <dbReference type="ARBA" id="ARBA00010790"/>
    </source>
</evidence>
<dbReference type="OrthoDB" id="269227at2759"/>
<evidence type="ECO:0000256" key="5">
    <source>
        <dbReference type="ARBA" id="ARBA00022827"/>
    </source>
</evidence>
<dbReference type="InterPro" id="IPR000172">
    <property type="entry name" value="GMC_OxRdtase_N"/>
</dbReference>
<gene>
    <name evidence="14" type="ORF">LshimejAT787_0902530</name>
</gene>
<keyword evidence="4 11" id="KW-0732">Signal</keyword>
<evidence type="ECO:0000256" key="11">
    <source>
        <dbReference type="SAM" id="SignalP"/>
    </source>
</evidence>
<dbReference type="InterPro" id="IPR012132">
    <property type="entry name" value="GMC_OxRdtase"/>
</dbReference>
<proteinExistence type="inferred from homology"/>
<dbReference type="AlphaFoldDB" id="A0A9P3PS39"/>
<dbReference type="Gene3D" id="3.30.560.10">
    <property type="entry name" value="Glucose Oxidase, domain 3"/>
    <property type="match status" value="1"/>
</dbReference>
<feature type="binding site" evidence="9">
    <location>
        <begin position="118"/>
        <end position="121"/>
    </location>
    <ligand>
        <name>FAD</name>
        <dbReference type="ChEBI" id="CHEBI:57692"/>
    </ligand>
</feature>
<comment type="similarity">
    <text evidence="2 10">Belongs to the GMC oxidoreductase family.</text>
</comment>
<dbReference type="InterPro" id="IPR036188">
    <property type="entry name" value="FAD/NAD-bd_sf"/>
</dbReference>
<sequence length="573" mass="60875">MLGFTPSFTALVAAAAFVRYASGATAPTTADYLIVGGGTAGLVLANRLSEDKGVSVLVLEGGGDGLGNVNISDFRLVGAAWGTDIDWQFPTQPLAYANNRTLTPGPRGKVLGGSSAINGDVFDRGDSREYDEWEALGNTGWNFKSIFPAGLKSEKFYPPAPSDNIQYVLSHHGTTGNVATSYSRPSPPIHDVIMSSVVNAGGFKSPDLEGGNATGIAHVTNARLPSNDTRSTSATAYYFPYSYRPNFKVILHATATRILWRSTAQGNAVASGVEYVDQSGVTRSANAKTVILSAGTWGSPPILERSGVGNAKFLASLGIKSVVDLPGVGENLSEQTLVPLQWQLNSSLPLTDVTPFLLNVESIQTVVGSNNITTVKSLLNAKPPGLSDALYNAHKRLFNDKATWVEDYIAVSTPAEGPSVLVMYPVNLHPLSRGSVHIVSTNGTQYPKIQYNFFQNPFDLYLMAAGAQRAQKIVSTPPLSDWIAGPIAPAAGVTSIEALKDYIRANVGYTNHIIGTALMAPRKDGGVVDPNLKVYGTKNVYVVDASVIPIEPAAHLQGTVYAFAERAAELFKR</sequence>
<keyword evidence="3 10" id="KW-0285">Flavoprotein</keyword>
<evidence type="ECO:0000256" key="1">
    <source>
        <dbReference type="ARBA" id="ARBA00001974"/>
    </source>
</evidence>
<evidence type="ECO:0000256" key="3">
    <source>
        <dbReference type="ARBA" id="ARBA00022630"/>
    </source>
</evidence>
<dbReference type="GO" id="GO:0050660">
    <property type="term" value="F:flavin adenine dinucleotide binding"/>
    <property type="evidence" value="ECO:0007669"/>
    <property type="project" value="InterPro"/>
</dbReference>
<dbReference type="Proteomes" id="UP001063166">
    <property type="component" value="Unassembled WGS sequence"/>
</dbReference>
<dbReference type="PANTHER" id="PTHR11552">
    <property type="entry name" value="GLUCOSE-METHANOL-CHOLINE GMC OXIDOREDUCTASE"/>
    <property type="match status" value="1"/>
</dbReference>
<feature type="chain" id="PRO_5040151954" evidence="11">
    <location>
        <begin position="24"/>
        <end position="573"/>
    </location>
</feature>
<evidence type="ECO:0000256" key="9">
    <source>
        <dbReference type="PIRSR" id="PIRSR000137-2"/>
    </source>
</evidence>
<comment type="caution">
    <text evidence="14">The sequence shown here is derived from an EMBL/GenBank/DDBJ whole genome shotgun (WGS) entry which is preliminary data.</text>
</comment>
<feature type="domain" description="Glucose-methanol-choline oxidoreductase N-terminal" evidence="12">
    <location>
        <begin position="108"/>
        <end position="131"/>
    </location>
</feature>
<evidence type="ECO:0000259" key="12">
    <source>
        <dbReference type="PROSITE" id="PS00623"/>
    </source>
</evidence>
<feature type="signal peptide" evidence="11">
    <location>
        <begin position="1"/>
        <end position="23"/>
    </location>
</feature>
<dbReference type="PROSITE" id="PS00624">
    <property type="entry name" value="GMC_OXRED_2"/>
    <property type="match status" value="1"/>
</dbReference>
<reference evidence="14" key="1">
    <citation type="submission" date="2022-07" db="EMBL/GenBank/DDBJ databases">
        <title>The genome of Lyophyllum shimeji provides insight into the initial evolution of ectomycorrhizal fungal genome.</title>
        <authorList>
            <person name="Kobayashi Y."/>
            <person name="Shibata T."/>
            <person name="Hirakawa H."/>
            <person name="Shigenobu S."/>
            <person name="Nishiyama T."/>
            <person name="Yamada A."/>
            <person name="Hasebe M."/>
            <person name="Kawaguchi M."/>
        </authorList>
    </citation>
    <scope>NUCLEOTIDE SEQUENCE</scope>
    <source>
        <strain evidence="14">AT787</strain>
    </source>
</reference>
<dbReference type="GO" id="GO:0016614">
    <property type="term" value="F:oxidoreductase activity, acting on CH-OH group of donors"/>
    <property type="evidence" value="ECO:0007669"/>
    <property type="project" value="InterPro"/>
</dbReference>
<keyword evidence="6" id="KW-0560">Oxidoreductase</keyword>
<dbReference type="SUPFAM" id="SSF51905">
    <property type="entry name" value="FAD/NAD(P)-binding domain"/>
    <property type="match status" value="1"/>
</dbReference>
<feature type="binding site" evidence="9">
    <location>
        <position position="110"/>
    </location>
    <ligand>
        <name>FAD</name>
        <dbReference type="ChEBI" id="CHEBI:57692"/>
    </ligand>
</feature>
<evidence type="ECO:0000313" key="14">
    <source>
        <dbReference type="EMBL" id="GLB41038.1"/>
    </source>
</evidence>
<feature type="active site" description="Proton acceptor" evidence="8">
    <location>
        <position position="555"/>
    </location>
</feature>
<dbReference type="PROSITE" id="PS00623">
    <property type="entry name" value="GMC_OXRED_1"/>
    <property type="match status" value="1"/>
</dbReference>
<evidence type="ECO:0000256" key="7">
    <source>
        <dbReference type="ARBA" id="ARBA00023180"/>
    </source>
</evidence>
<dbReference type="InterPro" id="IPR027424">
    <property type="entry name" value="Glucose_Oxidase_domain_2"/>
</dbReference>
<evidence type="ECO:0000256" key="4">
    <source>
        <dbReference type="ARBA" id="ARBA00022729"/>
    </source>
</evidence>
<protein>
    <submittedName>
        <fullName evidence="14">GMC oxidoreductase family protein</fullName>
    </submittedName>
</protein>
<keyword evidence="5 9" id="KW-0274">FAD</keyword>
<evidence type="ECO:0000313" key="15">
    <source>
        <dbReference type="Proteomes" id="UP001063166"/>
    </source>
</evidence>
<comment type="cofactor">
    <cofactor evidence="1 9">
        <name>FAD</name>
        <dbReference type="ChEBI" id="CHEBI:57692"/>
    </cofactor>
</comment>
<evidence type="ECO:0000256" key="6">
    <source>
        <dbReference type="ARBA" id="ARBA00023002"/>
    </source>
</evidence>
<dbReference type="InterPro" id="IPR007867">
    <property type="entry name" value="GMC_OxRtase_C"/>
</dbReference>
<evidence type="ECO:0000256" key="8">
    <source>
        <dbReference type="PIRSR" id="PIRSR000137-1"/>
    </source>
</evidence>
<keyword evidence="15" id="KW-1185">Reference proteome</keyword>
<dbReference type="Gene3D" id="4.10.450.10">
    <property type="entry name" value="Glucose Oxidase, domain 2"/>
    <property type="match status" value="1"/>
</dbReference>